<evidence type="ECO:0000256" key="9">
    <source>
        <dbReference type="ARBA" id="ARBA00022840"/>
    </source>
</evidence>
<dbReference type="SMART" id="SM00387">
    <property type="entry name" value="HATPase_c"/>
    <property type="match status" value="1"/>
</dbReference>
<feature type="domain" description="Histidine kinase" evidence="14">
    <location>
        <begin position="338"/>
        <end position="553"/>
    </location>
</feature>
<keyword evidence="10" id="KW-1133">Transmembrane helix</keyword>
<dbReference type="RefSeq" id="WP_106290776.1">
    <property type="nucleotide sequence ID" value="NZ_PVTH01000001.1"/>
</dbReference>
<name>A0A2T0UBZ8_9SPHI</name>
<accession>A0A2T0UBZ8</accession>
<dbReference type="InterPro" id="IPR004358">
    <property type="entry name" value="Sig_transdc_His_kin-like_C"/>
</dbReference>
<evidence type="ECO:0000313" key="18">
    <source>
        <dbReference type="Proteomes" id="UP000238034"/>
    </source>
</evidence>
<evidence type="ECO:0000259" key="16">
    <source>
        <dbReference type="PROSITE" id="PS50113"/>
    </source>
</evidence>
<dbReference type="InterPro" id="IPR000700">
    <property type="entry name" value="PAS-assoc_C"/>
</dbReference>
<dbReference type="GO" id="GO:0000156">
    <property type="term" value="F:phosphorelay response regulator activity"/>
    <property type="evidence" value="ECO:0007669"/>
    <property type="project" value="TreeGrafter"/>
</dbReference>
<evidence type="ECO:0000259" key="14">
    <source>
        <dbReference type="PROSITE" id="PS50109"/>
    </source>
</evidence>
<dbReference type="Gene3D" id="3.30.450.20">
    <property type="entry name" value="PAS domain"/>
    <property type="match status" value="2"/>
</dbReference>
<dbReference type="InterPro" id="IPR036097">
    <property type="entry name" value="HisK_dim/P_sf"/>
</dbReference>
<evidence type="ECO:0000313" key="17">
    <source>
        <dbReference type="EMBL" id="PRY55398.1"/>
    </source>
</evidence>
<reference evidence="17 18" key="1">
    <citation type="submission" date="2018-03" db="EMBL/GenBank/DDBJ databases">
        <title>Genomic Encyclopedia of Type Strains, Phase III (KMG-III): the genomes of soil and plant-associated and newly described type strains.</title>
        <authorList>
            <person name="Whitman W."/>
        </authorList>
    </citation>
    <scope>NUCLEOTIDE SEQUENCE [LARGE SCALE GENOMIC DNA]</scope>
    <source>
        <strain evidence="17 18">CGMCC 1.9313</strain>
    </source>
</reference>
<dbReference type="CDD" id="cd00130">
    <property type="entry name" value="PAS"/>
    <property type="match status" value="2"/>
</dbReference>
<evidence type="ECO:0000256" key="2">
    <source>
        <dbReference type="ARBA" id="ARBA00004141"/>
    </source>
</evidence>
<dbReference type="SUPFAM" id="SSF47384">
    <property type="entry name" value="Homodimeric domain of signal transducing histidine kinase"/>
    <property type="match status" value="1"/>
</dbReference>
<dbReference type="SUPFAM" id="SSF55874">
    <property type="entry name" value="ATPase domain of HSP90 chaperone/DNA topoisomerase II/histidine kinase"/>
    <property type="match status" value="1"/>
</dbReference>
<protein>
    <recommendedName>
        <fullName evidence="3">histidine kinase</fullName>
        <ecNumber evidence="3">2.7.13.3</ecNumber>
    </recommendedName>
</protein>
<dbReference type="CDD" id="cd00082">
    <property type="entry name" value="HisKA"/>
    <property type="match status" value="1"/>
</dbReference>
<dbReference type="InterPro" id="IPR000014">
    <property type="entry name" value="PAS"/>
</dbReference>
<keyword evidence="4" id="KW-0597">Phosphoprotein</keyword>
<comment type="caution">
    <text evidence="17">The sequence shown here is derived from an EMBL/GenBank/DDBJ whole genome shotgun (WGS) entry which is preliminary data.</text>
</comment>
<keyword evidence="6" id="KW-0812">Transmembrane</keyword>
<dbReference type="PROSITE" id="PS50113">
    <property type="entry name" value="PAC"/>
    <property type="match status" value="1"/>
</dbReference>
<keyword evidence="13" id="KW-0175">Coiled coil</keyword>
<dbReference type="InterPro" id="IPR013655">
    <property type="entry name" value="PAS_fold_3"/>
</dbReference>
<dbReference type="InterPro" id="IPR005467">
    <property type="entry name" value="His_kinase_dom"/>
</dbReference>
<dbReference type="GO" id="GO:0005524">
    <property type="term" value="F:ATP binding"/>
    <property type="evidence" value="ECO:0007669"/>
    <property type="project" value="UniProtKB-KW"/>
</dbReference>
<evidence type="ECO:0000256" key="1">
    <source>
        <dbReference type="ARBA" id="ARBA00000085"/>
    </source>
</evidence>
<dbReference type="PANTHER" id="PTHR42878">
    <property type="entry name" value="TWO-COMPONENT HISTIDINE KINASE"/>
    <property type="match status" value="1"/>
</dbReference>
<dbReference type="OrthoDB" id="9813151at2"/>
<dbReference type="InterPro" id="IPR001610">
    <property type="entry name" value="PAC"/>
</dbReference>
<organism evidence="17 18">
    <name type="scientific">Arcticibacter pallidicorallinus</name>
    <dbReference type="NCBI Taxonomy" id="1259464"/>
    <lineage>
        <taxon>Bacteria</taxon>
        <taxon>Pseudomonadati</taxon>
        <taxon>Bacteroidota</taxon>
        <taxon>Sphingobacteriia</taxon>
        <taxon>Sphingobacteriales</taxon>
        <taxon>Sphingobacteriaceae</taxon>
        <taxon>Arcticibacter</taxon>
    </lineage>
</organism>
<dbReference type="GO" id="GO:0030295">
    <property type="term" value="F:protein kinase activator activity"/>
    <property type="evidence" value="ECO:0007669"/>
    <property type="project" value="TreeGrafter"/>
</dbReference>
<dbReference type="InterPro" id="IPR036890">
    <property type="entry name" value="HATPase_C_sf"/>
</dbReference>
<dbReference type="Pfam" id="PF13426">
    <property type="entry name" value="PAS_9"/>
    <property type="match status" value="1"/>
</dbReference>
<gene>
    <name evidence="17" type="ORF">B0I27_101367</name>
</gene>
<dbReference type="SMART" id="SM00086">
    <property type="entry name" value="PAC"/>
    <property type="match status" value="1"/>
</dbReference>
<dbReference type="Pfam" id="PF08447">
    <property type="entry name" value="PAS_3"/>
    <property type="match status" value="1"/>
</dbReference>
<evidence type="ECO:0000256" key="10">
    <source>
        <dbReference type="ARBA" id="ARBA00022989"/>
    </source>
</evidence>
<keyword evidence="7" id="KW-0547">Nucleotide-binding</keyword>
<dbReference type="FunFam" id="3.30.565.10:FF:000006">
    <property type="entry name" value="Sensor histidine kinase WalK"/>
    <property type="match status" value="1"/>
</dbReference>
<dbReference type="PROSITE" id="PS50112">
    <property type="entry name" value="PAS"/>
    <property type="match status" value="2"/>
</dbReference>
<evidence type="ECO:0000256" key="3">
    <source>
        <dbReference type="ARBA" id="ARBA00012438"/>
    </source>
</evidence>
<comment type="catalytic activity">
    <reaction evidence="1">
        <text>ATP + protein L-histidine = ADP + protein N-phospho-L-histidine.</text>
        <dbReference type="EC" id="2.7.13.3"/>
    </reaction>
</comment>
<dbReference type="EMBL" id="PVTH01000001">
    <property type="protein sequence ID" value="PRY55398.1"/>
    <property type="molecule type" value="Genomic_DNA"/>
</dbReference>
<evidence type="ECO:0000256" key="4">
    <source>
        <dbReference type="ARBA" id="ARBA00022553"/>
    </source>
</evidence>
<evidence type="ECO:0000256" key="7">
    <source>
        <dbReference type="ARBA" id="ARBA00022741"/>
    </source>
</evidence>
<proteinExistence type="predicted"/>
<feature type="domain" description="PAS" evidence="15">
    <location>
        <begin position="54"/>
        <end position="118"/>
    </location>
</feature>
<dbReference type="InterPro" id="IPR003594">
    <property type="entry name" value="HATPase_dom"/>
</dbReference>
<dbReference type="InterPro" id="IPR035965">
    <property type="entry name" value="PAS-like_dom_sf"/>
</dbReference>
<evidence type="ECO:0000256" key="8">
    <source>
        <dbReference type="ARBA" id="ARBA00022777"/>
    </source>
</evidence>
<sequence length="553" mass="62208">METEKTEALIKEVAELKLQLEEARDTIDAIRTGQIDAIIVEHETGHRLYTLKNADHTYRAFIEKMTEGAVTLDKNGIILYSNSRFAALLGIPLENLIGVPLLNFFPEESKREFNKLLQTGWLEEAKAELDLVGNDGKAIPFLLSLTALELEDGTAMSIIMTDLSSVVENRYVLKAKNDELEEAQRVAAHLNKELQKTIKERTRDLLISQGNFKFLSDNIPVIVWTANADGQFDYFNQQWIEYTGLSAEASLDSNWITAVHPEDIDRTIAAWRTSLLTGSQFETEYRLRKDGSGEYLWHLAKAIPFSDEEGQVMTWLGTKTNIEDQKQALAKKDEFIGIASHELKTPLTSLKGYLQLISSYRKEEVPATIRQFTNKANEAIGKLANLVNDLLDVSKIQAGKLAFSKYSLSLNTLIHSCADNARFMYPTYNITVENSEEVILEGNQERLEQVIMNLINNSVKYSPVNKDIILSTEVIGDSVKISVKDFGIGLSDHQKDRIFERFYRVDDKNYAASGLGIGLYISAEIIKAHMGKFGVDSKPQEGSTFFFILPING</sequence>
<dbReference type="InterPro" id="IPR050351">
    <property type="entry name" value="BphY/WalK/GraS-like"/>
</dbReference>
<dbReference type="Pfam" id="PF00512">
    <property type="entry name" value="HisKA"/>
    <property type="match status" value="1"/>
</dbReference>
<keyword evidence="5" id="KW-0808">Transferase</keyword>
<evidence type="ECO:0000256" key="11">
    <source>
        <dbReference type="ARBA" id="ARBA00023012"/>
    </source>
</evidence>
<evidence type="ECO:0000259" key="15">
    <source>
        <dbReference type="PROSITE" id="PS50112"/>
    </source>
</evidence>
<dbReference type="Gene3D" id="3.30.565.10">
    <property type="entry name" value="Histidine kinase-like ATPase, C-terminal domain"/>
    <property type="match status" value="1"/>
</dbReference>
<dbReference type="InterPro" id="IPR003661">
    <property type="entry name" value="HisK_dim/P_dom"/>
</dbReference>
<dbReference type="NCBIfam" id="TIGR00229">
    <property type="entry name" value="sensory_box"/>
    <property type="match status" value="2"/>
</dbReference>
<dbReference type="PANTHER" id="PTHR42878:SF7">
    <property type="entry name" value="SENSOR HISTIDINE KINASE GLRK"/>
    <property type="match status" value="1"/>
</dbReference>
<evidence type="ECO:0000256" key="13">
    <source>
        <dbReference type="SAM" id="Coils"/>
    </source>
</evidence>
<dbReference type="EC" id="2.7.13.3" evidence="3"/>
<dbReference type="CDD" id="cd00075">
    <property type="entry name" value="HATPase"/>
    <property type="match status" value="1"/>
</dbReference>
<dbReference type="SMART" id="SM00091">
    <property type="entry name" value="PAS"/>
    <property type="match status" value="2"/>
</dbReference>
<evidence type="ECO:0000256" key="6">
    <source>
        <dbReference type="ARBA" id="ARBA00022692"/>
    </source>
</evidence>
<dbReference type="GO" id="GO:0007234">
    <property type="term" value="P:osmosensory signaling via phosphorelay pathway"/>
    <property type="evidence" value="ECO:0007669"/>
    <property type="project" value="TreeGrafter"/>
</dbReference>
<dbReference type="SMART" id="SM00388">
    <property type="entry name" value="HisKA"/>
    <property type="match status" value="1"/>
</dbReference>
<keyword evidence="9" id="KW-0067">ATP-binding</keyword>
<keyword evidence="8" id="KW-0418">Kinase</keyword>
<evidence type="ECO:0000256" key="12">
    <source>
        <dbReference type="ARBA" id="ARBA00023136"/>
    </source>
</evidence>
<dbReference type="AlphaFoldDB" id="A0A2T0UBZ8"/>
<dbReference type="FunFam" id="1.10.287.130:FF:000001">
    <property type="entry name" value="Two-component sensor histidine kinase"/>
    <property type="match status" value="1"/>
</dbReference>
<dbReference type="PROSITE" id="PS50109">
    <property type="entry name" value="HIS_KIN"/>
    <property type="match status" value="1"/>
</dbReference>
<dbReference type="FunFam" id="3.30.450.20:FF:000099">
    <property type="entry name" value="Sensory box sensor histidine kinase"/>
    <property type="match status" value="1"/>
</dbReference>
<dbReference type="GO" id="GO:0016020">
    <property type="term" value="C:membrane"/>
    <property type="evidence" value="ECO:0007669"/>
    <property type="project" value="UniProtKB-SubCell"/>
</dbReference>
<comment type="subcellular location">
    <subcellularLocation>
        <location evidence="2">Membrane</location>
        <topology evidence="2">Multi-pass membrane protein</topology>
    </subcellularLocation>
</comment>
<keyword evidence="18" id="KW-1185">Reference proteome</keyword>
<dbReference type="Gene3D" id="1.10.287.130">
    <property type="match status" value="1"/>
</dbReference>
<feature type="domain" description="PAS" evidence="15">
    <location>
        <begin position="208"/>
        <end position="278"/>
    </location>
</feature>
<dbReference type="PRINTS" id="PR00344">
    <property type="entry name" value="BCTRLSENSOR"/>
</dbReference>
<dbReference type="Pfam" id="PF02518">
    <property type="entry name" value="HATPase_c"/>
    <property type="match status" value="1"/>
</dbReference>
<keyword evidence="11" id="KW-0902">Two-component regulatory system</keyword>
<feature type="coiled-coil region" evidence="13">
    <location>
        <begin position="6"/>
        <end position="33"/>
    </location>
</feature>
<feature type="coiled-coil region" evidence="13">
    <location>
        <begin position="173"/>
        <end position="200"/>
    </location>
</feature>
<feature type="domain" description="PAC" evidence="16">
    <location>
        <begin position="281"/>
        <end position="334"/>
    </location>
</feature>
<dbReference type="GO" id="GO:0000155">
    <property type="term" value="F:phosphorelay sensor kinase activity"/>
    <property type="evidence" value="ECO:0007669"/>
    <property type="project" value="InterPro"/>
</dbReference>
<keyword evidence="12" id="KW-0472">Membrane</keyword>
<dbReference type="SUPFAM" id="SSF55785">
    <property type="entry name" value="PYP-like sensor domain (PAS domain)"/>
    <property type="match status" value="2"/>
</dbReference>
<evidence type="ECO:0000256" key="5">
    <source>
        <dbReference type="ARBA" id="ARBA00022679"/>
    </source>
</evidence>
<dbReference type="Proteomes" id="UP000238034">
    <property type="component" value="Unassembled WGS sequence"/>
</dbReference>